<dbReference type="Pfam" id="PF00294">
    <property type="entry name" value="PfkB"/>
    <property type="match status" value="1"/>
</dbReference>
<feature type="domain" description="HTH crp-type" evidence="3">
    <location>
        <begin position="9"/>
        <end position="55"/>
    </location>
</feature>
<dbReference type="PANTHER" id="PTHR10584:SF166">
    <property type="entry name" value="RIBOKINASE"/>
    <property type="match status" value="1"/>
</dbReference>
<comment type="caution">
    <text evidence="4">The sequence shown here is derived from an EMBL/GenBank/DDBJ whole genome shotgun (WGS) entry which is preliminary data.</text>
</comment>
<sequence length="361" mass="39588">MSKENEILYQIRMNPFISQQELSNRIGLSRPAVANYITKLIKSGDIRGRAYVLNDMSMITCLGGMNVDRKARAEQDVRLNTSNPVRTKETCGGVARNYAENLRYLGYNTQLMACVGDDKEGHWLLNETKSAGVDVSQVWKFAASGTGTFTTLLDANGKSVVSMADMNIYEHLTIAMLEEKWSAITSAGIFLDTNLPAACVHYIIDRSFQENIPLYIDPVSSTKALKLPERLDGTELLILSKDEAEALYGKPIHSVSTCEAVCETLSQRGVKRVVINLDDGGVYYYAAGEAGLLTPFETEVTDDTGISDALGASVVYGILHGESLRDACQLGLAGMELTLQTEASISSQLKPEKLHRMIRPD</sequence>
<evidence type="ECO:0000256" key="2">
    <source>
        <dbReference type="ARBA" id="ARBA00022777"/>
    </source>
</evidence>
<dbReference type="InterPro" id="IPR029056">
    <property type="entry name" value="Ribokinase-like"/>
</dbReference>
<name>A0ABW2UTZ9_9BACI</name>
<keyword evidence="2 4" id="KW-0418">Kinase</keyword>
<dbReference type="SUPFAM" id="SSF53613">
    <property type="entry name" value="Ribokinase-like"/>
    <property type="match status" value="1"/>
</dbReference>
<dbReference type="PANTHER" id="PTHR10584">
    <property type="entry name" value="SUGAR KINASE"/>
    <property type="match status" value="1"/>
</dbReference>
<dbReference type="PROSITE" id="PS00583">
    <property type="entry name" value="PFKB_KINASES_1"/>
    <property type="match status" value="1"/>
</dbReference>
<reference evidence="5" key="1">
    <citation type="journal article" date="2019" name="Int. J. Syst. Evol. Microbiol.">
        <title>The Global Catalogue of Microorganisms (GCM) 10K type strain sequencing project: providing services to taxonomists for standard genome sequencing and annotation.</title>
        <authorList>
            <consortium name="The Broad Institute Genomics Platform"/>
            <consortium name="The Broad Institute Genome Sequencing Center for Infectious Disease"/>
            <person name="Wu L."/>
            <person name="Ma J."/>
        </authorList>
    </citation>
    <scope>NUCLEOTIDE SEQUENCE [LARGE SCALE GENOMIC DNA]</scope>
    <source>
        <strain evidence="5">JCM 30234</strain>
    </source>
</reference>
<keyword evidence="1" id="KW-0808">Transferase</keyword>
<dbReference type="InterPro" id="IPR011611">
    <property type="entry name" value="PfkB_dom"/>
</dbReference>
<dbReference type="SUPFAM" id="SSF46785">
    <property type="entry name" value="Winged helix' DNA-binding domain"/>
    <property type="match status" value="1"/>
</dbReference>
<evidence type="ECO:0000259" key="3">
    <source>
        <dbReference type="SMART" id="SM00419"/>
    </source>
</evidence>
<accession>A0ABW2UTZ9</accession>
<dbReference type="Proteomes" id="UP001596620">
    <property type="component" value="Unassembled WGS sequence"/>
</dbReference>
<dbReference type="InterPro" id="IPR012318">
    <property type="entry name" value="HTH_CRP"/>
</dbReference>
<proteinExistence type="predicted"/>
<protein>
    <submittedName>
        <fullName evidence="4">Carbohydrate kinase</fullName>
    </submittedName>
</protein>
<evidence type="ECO:0000313" key="4">
    <source>
        <dbReference type="EMBL" id="MFC7747387.1"/>
    </source>
</evidence>
<gene>
    <name evidence="4" type="ORF">ACFQU8_09090</name>
</gene>
<keyword evidence="5" id="KW-1185">Reference proteome</keyword>
<dbReference type="InterPro" id="IPR002173">
    <property type="entry name" value="Carboh/pur_kinase_PfkB_CS"/>
</dbReference>
<evidence type="ECO:0000256" key="1">
    <source>
        <dbReference type="ARBA" id="ARBA00022679"/>
    </source>
</evidence>
<dbReference type="EMBL" id="JBHTGR010000022">
    <property type="protein sequence ID" value="MFC7747387.1"/>
    <property type="molecule type" value="Genomic_DNA"/>
</dbReference>
<dbReference type="InterPro" id="IPR036390">
    <property type="entry name" value="WH_DNA-bd_sf"/>
</dbReference>
<dbReference type="InterPro" id="IPR036388">
    <property type="entry name" value="WH-like_DNA-bd_sf"/>
</dbReference>
<dbReference type="Gene3D" id="1.10.10.10">
    <property type="entry name" value="Winged helix-like DNA-binding domain superfamily/Winged helix DNA-binding domain"/>
    <property type="match status" value="1"/>
</dbReference>
<dbReference type="SMART" id="SM00419">
    <property type="entry name" value="HTH_CRP"/>
    <property type="match status" value="1"/>
</dbReference>
<dbReference type="GO" id="GO:0016301">
    <property type="term" value="F:kinase activity"/>
    <property type="evidence" value="ECO:0007669"/>
    <property type="project" value="UniProtKB-KW"/>
</dbReference>
<dbReference type="CDD" id="cd01941">
    <property type="entry name" value="YeiC_kinase_like"/>
    <property type="match status" value="1"/>
</dbReference>
<evidence type="ECO:0000313" key="5">
    <source>
        <dbReference type="Proteomes" id="UP001596620"/>
    </source>
</evidence>
<dbReference type="Gene3D" id="3.40.1190.20">
    <property type="match status" value="1"/>
</dbReference>
<dbReference type="Pfam" id="PF13412">
    <property type="entry name" value="HTH_24"/>
    <property type="match status" value="1"/>
</dbReference>
<dbReference type="RefSeq" id="WP_382358966.1">
    <property type="nucleotide sequence ID" value="NZ_JBHTGR010000022.1"/>
</dbReference>
<organism evidence="4 5">
    <name type="scientific">Lentibacillus kimchii</name>
    <dbReference type="NCBI Taxonomy" id="1542911"/>
    <lineage>
        <taxon>Bacteria</taxon>
        <taxon>Bacillati</taxon>
        <taxon>Bacillota</taxon>
        <taxon>Bacilli</taxon>
        <taxon>Bacillales</taxon>
        <taxon>Bacillaceae</taxon>
        <taxon>Lentibacillus</taxon>
    </lineage>
</organism>